<evidence type="ECO:0000313" key="5">
    <source>
        <dbReference type="Proteomes" id="UP001234798"/>
    </source>
</evidence>
<evidence type="ECO:0000259" key="3">
    <source>
        <dbReference type="PROSITE" id="PS01124"/>
    </source>
</evidence>
<proteinExistence type="predicted"/>
<dbReference type="InterPro" id="IPR011051">
    <property type="entry name" value="RmlC_Cupin_sf"/>
</dbReference>
<dbReference type="EMBL" id="CP132976">
    <property type="protein sequence ID" value="WMD20351.1"/>
    <property type="molecule type" value="Genomic_DNA"/>
</dbReference>
<keyword evidence="5" id="KW-1185">Reference proteome</keyword>
<feature type="domain" description="HTH araC/xylS-type" evidence="3">
    <location>
        <begin position="162"/>
        <end position="259"/>
    </location>
</feature>
<evidence type="ECO:0000256" key="2">
    <source>
        <dbReference type="ARBA" id="ARBA00023163"/>
    </source>
</evidence>
<dbReference type="SUPFAM" id="SSF51182">
    <property type="entry name" value="RmlC-like cupins"/>
    <property type="match status" value="1"/>
</dbReference>
<dbReference type="InterPro" id="IPR014710">
    <property type="entry name" value="RmlC-like_jellyroll"/>
</dbReference>
<evidence type="ECO:0000256" key="1">
    <source>
        <dbReference type="ARBA" id="ARBA00023015"/>
    </source>
</evidence>
<dbReference type="RefSeq" id="WP_306943461.1">
    <property type="nucleotide sequence ID" value="NZ_CP132976.1"/>
</dbReference>
<dbReference type="PROSITE" id="PS01124">
    <property type="entry name" value="HTH_ARAC_FAMILY_2"/>
    <property type="match status" value="1"/>
</dbReference>
<dbReference type="InterPro" id="IPR009057">
    <property type="entry name" value="Homeodomain-like_sf"/>
</dbReference>
<reference evidence="4 5" key="1">
    <citation type="submission" date="2023-08" db="EMBL/GenBank/DDBJ databases">
        <title>Achromobacter seleniivolatilans sp. nov., isolated from seleniferous soil.</title>
        <authorList>
            <person name="Zhang S."/>
            <person name="Li K."/>
            <person name="Peng J."/>
            <person name="Zhao Q."/>
            <person name="Wang H."/>
            <person name="Guo Y."/>
        </authorList>
    </citation>
    <scope>NUCLEOTIDE SEQUENCE [LARGE SCALE GENOMIC DNA]</scope>
    <source>
        <strain evidence="4 5">R39</strain>
    </source>
</reference>
<dbReference type="PANTHER" id="PTHR11019">
    <property type="entry name" value="HTH-TYPE TRANSCRIPTIONAL REGULATOR NIMR"/>
    <property type="match status" value="1"/>
</dbReference>
<dbReference type="PANTHER" id="PTHR11019:SF199">
    <property type="entry name" value="HTH-TYPE TRANSCRIPTIONAL REGULATOR NIMR"/>
    <property type="match status" value="1"/>
</dbReference>
<dbReference type="SMART" id="SM00342">
    <property type="entry name" value="HTH_ARAC"/>
    <property type="match status" value="1"/>
</dbReference>
<evidence type="ECO:0000313" key="4">
    <source>
        <dbReference type="EMBL" id="WMD20351.1"/>
    </source>
</evidence>
<dbReference type="Gene3D" id="2.60.120.10">
    <property type="entry name" value="Jelly Rolls"/>
    <property type="match status" value="1"/>
</dbReference>
<dbReference type="Proteomes" id="UP001234798">
    <property type="component" value="Chromosome"/>
</dbReference>
<protein>
    <submittedName>
        <fullName evidence="4">Helix-turn-helix transcriptional regulator</fullName>
    </submittedName>
</protein>
<dbReference type="CDD" id="cd06124">
    <property type="entry name" value="cupin_NimR-like_N"/>
    <property type="match status" value="1"/>
</dbReference>
<organism evidence="4 5">
    <name type="scientific">Achromobacter seleniivolatilans</name>
    <dbReference type="NCBI Taxonomy" id="3047478"/>
    <lineage>
        <taxon>Bacteria</taxon>
        <taxon>Pseudomonadati</taxon>
        <taxon>Pseudomonadota</taxon>
        <taxon>Betaproteobacteria</taxon>
        <taxon>Burkholderiales</taxon>
        <taxon>Alcaligenaceae</taxon>
        <taxon>Achromobacter</taxon>
    </lineage>
</organism>
<dbReference type="Pfam" id="PF12833">
    <property type="entry name" value="HTH_18"/>
    <property type="match status" value="1"/>
</dbReference>
<keyword evidence="1" id="KW-0805">Transcription regulation</keyword>
<keyword evidence="2" id="KW-0804">Transcription</keyword>
<dbReference type="SUPFAM" id="SSF46689">
    <property type="entry name" value="Homeodomain-like"/>
    <property type="match status" value="1"/>
</dbReference>
<dbReference type="InterPro" id="IPR018060">
    <property type="entry name" value="HTH_AraC"/>
</dbReference>
<accession>A0ABY9M009</accession>
<dbReference type="Gene3D" id="1.10.10.60">
    <property type="entry name" value="Homeodomain-like"/>
    <property type="match status" value="1"/>
</dbReference>
<sequence>MHSSTSLPPDFDPDSTTQWTFAMPVHAADQDSESPTHRHHMGQLVLALRGGVTCSVPQGLWMVPPHCGVWIPGGVPHSNRVTANGRVCFLFVAADAPGLPQECCTLAITPLVRELVAHLAELPPAAASAPANRKLADVLVEQLTHMPTEHLHLPISDHPRLREIAAALKADPADRSTIAQWGKRVAMSERTLARLVQHETGMSFGRWRQQLHIILALQRLSAGVSVQRTAEDLGYESVSAFITMFKKTLGKTPARYFADKSDNPPIV</sequence>
<gene>
    <name evidence="4" type="ORF">RAS12_27720</name>
</gene>
<name>A0ABY9M009_9BURK</name>